<gene>
    <name evidence="1" type="ORF">NUW58_g8155</name>
</gene>
<accession>A0ACC1NBC1</accession>
<dbReference type="Proteomes" id="UP001143856">
    <property type="component" value="Unassembled WGS sequence"/>
</dbReference>
<organism evidence="1 2">
    <name type="scientific">Xylaria curta</name>
    <dbReference type="NCBI Taxonomy" id="42375"/>
    <lineage>
        <taxon>Eukaryota</taxon>
        <taxon>Fungi</taxon>
        <taxon>Dikarya</taxon>
        <taxon>Ascomycota</taxon>
        <taxon>Pezizomycotina</taxon>
        <taxon>Sordariomycetes</taxon>
        <taxon>Xylariomycetidae</taxon>
        <taxon>Xylariales</taxon>
        <taxon>Xylariaceae</taxon>
        <taxon>Xylaria</taxon>
    </lineage>
</organism>
<reference evidence="1" key="1">
    <citation type="submission" date="2022-10" db="EMBL/GenBank/DDBJ databases">
        <title>Genome Sequence of Xylaria curta.</title>
        <authorList>
            <person name="Buettner E."/>
        </authorList>
    </citation>
    <scope>NUCLEOTIDE SEQUENCE</scope>
    <source>
        <strain evidence="1">Babe10</strain>
    </source>
</reference>
<keyword evidence="2" id="KW-1185">Reference proteome</keyword>
<evidence type="ECO:0000313" key="2">
    <source>
        <dbReference type="Proteomes" id="UP001143856"/>
    </source>
</evidence>
<comment type="caution">
    <text evidence="1">The sequence shown here is derived from an EMBL/GenBank/DDBJ whole genome shotgun (WGS) entry which is preliminary data.</text>
</comment>
<evidence type="ECO:0000313" key="1">
    <source>
        <dbReference type="EMBL" id="KAJ2976172.1"/>
    </source>
</evidence>
<name>A0ACC1NBC1_9PEZI</name>
<protein>
    <submittedName>
        <fullName evidence="1">Uncharacterized protein</fullName>
    </submittedName>
</protein>
<dbReference type="EMBL" id="JAPDGR010002365">
    <property type="protein sequence ID" value="KAJ2976172.1"/>
    <property type="molecule type" value="Genomic_DNA"/>
</dbReference>
<sequence length="246" mass="27825">MGVARSAQQPQTQTPTDEFSSQATTGPRNRPKRPPTSPPELALTLRGRNQHVSRFGYKPPASLAKCRERRVCPLLSALARSRVLVTGADSGRSSITIGKTDRVPLRPAYGNCLAMARVAGRRTTIDPHRLPWLRDGFLSGRGPTAIRRRPPMTTSHPPGVAVVQWAYSQGEYQWFIKRRRAEREERVEFRVGVPFIKRPFLMVRLWEFNSQDRHPSELFALATERGADLQAMRRIIDAHLPERKCG</sequence>
<proteinExistence type="predicted"/>